<dbReference type="EMBL" id="MU860105">
    <property type="protein sequence ID" value="KAK4238198.1"/>
    <property type="molecule type" value="Genomic_DNA"/>
</dbReference>
<keyword evidence="4" id="KW-1185">Reference proteome</keyword>
<dbReference type="SUPFAM" id="SSF55729">
    <property type="entry name" value="Acyl-CoA N-acyltransferases (Nat)"/>
    <property type="match status" value="1"/>
</dbReference>
<protein>
    <recommendedName>
        <fullName evidence="2">N-acetyltransferase domain-containing protein</fullName>
    </recommendedName>
</protein>
<evidence type="ECO:0000313" key="4">
    <source>
        <dbReference type="Proteomes" id="UP001303760"/>
    </source>
</evidence>
<proteinExistence type="predicted"/>
<dbReference type="Gene3D" id="3.40.630.30">
    <property type="match status" value="1"/>
</dbReference>
<dbReference type="AlphaFoldDB" id="A0AAN7CA36"/>
<reference evidence="3" key="1">
    <citation type="journal article" date="2023" name="Mol. Phylogenet. Evol.">
        <title>Genome-scale phylogeny and comparative genomics of the fungal order Sordariales.</title>
        <authorList>
            <person name="Hensen N."/>
            <person name="Bonometti L."/>
            <person name="Westerberg I."/>
            <person name="Brannstrom I.O."/>
            <person name="Guillou S."/>
            <person name="Cros-Aarteil S."/>
            <person name="Calhoun S."/>
            <person name="Haridas S."/>
            <person name="Kuo A."/>
            <person name="Mondo S."/>
            <person name="Pangilinan J."/>
            <person name="Riley R."/>
            <person name="LaButti K."/>
            <person name="Andreopoulos B."/>
            <person name="Lipzen A."/>
            <person name="Chen C."/>
            <person name="Yan M."/>
            <person name="Daum C."/>
            <person name="Ng V."/>
            <person name="Clum A."/>
            <person name="Steindorff A."/>
            <person name="Ohm R.A."/>
            <person name="Martin F."/>
            <person name="Silar P."/>
            <person name="Natvig D.O."/>
            <person name="Lalanne C."/>
            <person name="Gautier V."/>
            <person name="Ament-Velasquez S.L."/>
            <person name="Kruys A."/>
            <person name="Hutchinson M.I."/>
            <person name="Powell A.J."/>
            <person name="Barry K."/>
            <person name="Miller A.N."/>
            <person name="Grigoriev I.V."/>
            <person name="Debuchy R."/>
            <person name="Gladieux P."/>
            <person name="Hiltunen Thoren M."/>
            <person name="Johannesson H."/>
        </authorList>
    </citation>
    <scope>NUCLEOTIDE SEQUENCE</scope>
    <source>
        <strain evidence="3">CBS 532.94</strain>
    </source>
</reference>
<reference evidence="3" key="2">
    <citation type="submission" date="2023-05" db="EMBL/GenBank/DDBJ databases">
        <authorList>
            <consortium name="Lawrence Berkeley National Laboratory"/>
            <person name="Steindorff A."/>
            <person name="Hensen N."/>
            <person name="Bonometti L."/>
            <person name="Westerberg I."/>
            <person name="Brannstrom I.O."/>
            <person name="Guillou S."/>
            <person name="Cros-Aarteil S."/>
            <person name="Calhoun S."/>
            <person name="Haridas S."/>
            <person name="Kuo A."/>
            <person name="Mondo S."/>
            <person name="Pangilinan J."/>
            <person name="Riley R."/>
            <person name="Labutti K."/>
            <person name="Andreopoulos B."/>
            <person name="Lipzen A."/>
            <person name="Chen C."/>
            <person name="Yanf M."/>
            <person name="Daum C."/>
            <person name="Ng V."/>
            <person name="Clum A."/>
            <person name="Ohm R."/>
            <person name="Martin F."/>
            <person name="Silar P."/>
            <person name="Natvig D."/>
            <person name="Lalanne C."/>
            <person name="Gautier V."/>
            <person name="Ament-Velasquez S.L."/>
            <person name="Kruys A."/>
            <person name="Hutchinson M.I."/>
            <person name="Powell A.J."/>
            <person name="Barry K."/>
            <person name="Miller A.N."/>
            <person name="Grigoriev I.V."/>
            <person name="Debuchy R."/>
            <person name="Gladieux P."/>
            <person name="Thoren M.H."/>
            <person name="Johannesson H."/>
        </authorList>
    </citation>
    <scope>NUCLEOTIDE SEQUENCE</scope>
    <source>
        <strain evidence="3">CBS 532.94</strain>
    </source>
</reference>
<dbReference type="InterPro" id="IPR000182">
    <property type="entry name" value="GNAT_dom"/>
</dbReference>
<comment type="caution">
    <text evidence="3">The sequence shown here is derived from an EMBL/GenBank/DDBJ whole genome shotgun (WGS) entry which is preliminary data.</text>
</comment>
<feature type="domain" description="N-acetyltransferase" evidence="2">
    <location>
        <begin position="69"/>
        <end position="218"/>
    </location>
</feature>
<feature type="region of interest" description="Disordered" evidence="1">
    <location>
        <begin position="83"/>
        <end position="107"/>
    </location>
</feature>
<feature type="compositionally biased region" description="Low complexity" evidence="1">
    <location>
        <begin position="83"/>
        <end position="100"/>
    </location>
</feature>
<accession>A0AAN7CA36</accession>
<evidence type="ECO:0000256" key="1">
    <source>
        <dbReference type="SAM" id="MobiDB-lite"/>
    </source>
</evidence>
<dbReference type="PROSITE" id="PS51186">
    <property type="entry name" value="GNAT"/>
    <property type="match status" value="1"/>
</dbReference>
<dbReference type="InterPro" id="IPR016181">
    <property type="entry name" value="Acyl_CoA_acyltransferase"/>
</dbReference>
<dbReference type="GO" id="GO:0016747">
    <property type="term" value="F:acyltransferase activity, transferring groups other than amino-acyl groups"/>
    <property type="evidence" value="ECO:0007669"/>
    <property type="project" value="InterPro"/>
</dbReference>
<organism evidence="3 4">
    <name type="scientific">Achaetomium macrosporum</name>
    <dbReference type="NCBI Taxonomy" id="79813"/>
    <lineage>
        <taxon>Eukaryota</taxon>
        <taxon>Fungi</taxon>
        <taxon>Dikarya</taxon>
        <taxon>Ascomycota</taxon>
        <taxon>Pezizomycotina</taxon>
        <taxon>Sordariomycetes</taxon>
        <taxon>Sordariomycetidae</taxon>
        <taxon>Sordariales</taxon>
        <taxon>Chaetomiaceae</taxon>
        <taxon>Achaetomium</taxon>
    </lineage>
</organism>
<gene>
    <name evidence="3" type="ORF">C8A03DRAFT_33804</name>
</gene>
<dbReference type="Proteomes" id="UP001303760">
    <property type="component" value="Unassembled WGS sequence"/>
</dbReference>
<dbReference type="CDD" id="cd04301">
    <property type="entry name" value="NAT_SF"/>
    <property type="match status" value="1"/>
</dbReference>
<evidence type="ECO:0000259" key="2">
    <source>
        <dbReference type="PROSITE" id="PS51186"/>
    </source>
</evidence>
<evidence type="ECO:0000313" key="3">
    <source>
        <dbReference type="EMBL" id="KAK4238198.1"/>
    </source>
</evidence>
<dbReference type="Pfam" id="PF13508">
    <property type="entry name" value="Acetyltransf_7"/>
    <property type="match status" value="1"/>
</dbReference>
<name>A0AAN7CA36_9PEZI</name>
<sequence>MGAPETTPPLGKAEPQPVQITIPDASVAENAALVARLTDLINTVYTETEEGLFAPSYRRTSRDEVRQLLLRRELALAYLSRVSPSHSDTSPATTTTSTTSPNPPFTDTDTDTLVIGCIRIHSLSPTHGDFGMLACDAAYRGLGAGRALVRFAEAHCRAVLGKTAMQCELLVARAFEHPFKARNQAWYERMGYRVVGRLDFAREYPDLAGHLVTEGELRVFEKALLP</sequence>